<accession>A0A2P5CES2</accession>
<gene>
    <name evidence="2" type="ORF">TorRG33x02_287670</name>
</gene>
<proteinExistence type="predicted"/>
<organism evidence="2 3">
    <name type="scientific">Trema orientale</name>
    <name type="common">Charcoal tree</name>
    <name type="synonym">Celtis orientalis</name>
    <dbReference type="NCBI Taxonomy" id="63057"/>
    <lineage>
        <taxon>Eukaryota</taxon>
        <taxon>Viridiplantae</taxon>
        <taxon>Streptophyta</taxon>
        <taxon>Embryophyta</taxon>
        <taxon>Tracheophyta</taxon>
        <taxon>Spermatophyta</taxon>
        <taxon>Magnoliopsida</taxon>
        <taxon>eudicotyledons</taxon>
        <taxon>Gunneridae</taxon>
        <taxon>Pentapetalae</taxon>
        <taxon>rosids</taxon>
        <taxon>fabids</taxon>
        <taxon>Rosales</taxon>
        <taxon>Cannabaceae</taxon>
        <taxon>Trema</taxon>
    </lineage>
</organism>
<dbReference type="InParanoid" id="A0A2P5CES2"/>
<protein>
    <recommendedName>
        <fullName evidence="1">Retrovirus-related Pol polyprotein from transposon TNT 1-94-like beta-barrel domain-containing protein</fullName>
    </recommendedName>
</protein>
<evidence type="ECO:0000313" key="2">
    <source>
        <dbReference type="EMBL" id="PON59553.1"/>
    </source>
</evidence>
<dbReference type="EMBL" id="JXTC01000374">
    <property type="protein sequence ID" value="PON59553.1"/>
    <property type="molecule type" value="Genomic_DNA"/>
</dbReference>
<evidence type="ECO:0000259" key="1">
    <source>
        <dbReference type="Pfam" id="PF22936"/>
    </source>
</evidence>
<dbReference type="STRING" id="63057.A0A2P5CES2"/>
<comment type="caution">
    <text evidence="2">The sequence shown here is derived from an EMBL/GenBank/DDBJ whole genome shotgun (WGS) entry which is preliminary data.</text>
</comment>
<feature type="domain" description="Retrovirus-related Pol polyprotein from transposon TNT 1-94-like beta-barrel" evidence="1">
    <location>
        <begin position="149"/>
        <end position="191"/>
    </location>
</feature>
<sequence length="197" mass="22155">MDELYPISPRKFKNDYLTGVVAAPSTEDPKFKVWKAENRSDNRARRPGRPWCDYCKRPRHTKEKCWKLHPELKPHESRGHVAIGEKPQSASETNPFNKKQLELLQKLFSQQSNPANSNSTGPNLASGSIAQSSISYTALGTQLEKNCSWMIDSGTSDHMTGNASLFCDYSPCNENFMVKIVDSSLSKVTGREIEDDD</sequence>
<reference evidence="3" key="1">
    <citation type="submission" date="2016-06" db="EMBL/GenBank/DDBJ databases">
        <title>Parallel loss of symbiosis genes in relatives of nitrogen-fixing non-legume Parasponia.</title>
        <authorList>
            <person name="Van Velzen R."/>
            <person name="Holmer R."/>
            <person name="Bu F."/>
            <person name="Rutten L."/>
            <person name="Van Zeijl A."/>
            <person name="Liu W."/>
            <person name="Santuari L."/>
            <person name="Cao Q."/>
            <person name="Sharma T."/>
            <person name="Shen D."/>
            <person name="Roswanjaya Y."/>
            <person name="Wardhani T."/>
            <person name="Kalhor M.S."/>
            <person name="Jansen J."/>
            <person name="Van den Hoogen J."/>
            <person name="Gungor B."/>
            <person name="Hartog M."/>
            <person name="Hontelez J."/>
            <person name="Verver J."/>
            <person name="Yang W.-C."/>
            <person name="Schijlen E."/>
            <person name="Repin R."/>
            <person name="Schilthuizen M."/>
            <person name="Schranz E."/>
            <person name="Heidstra R."/>
            <person name="Miyata K."/>
            <person name="Fedorova E."/>
            <person name="Kohlen W."/>
            <person name="Bisseling T."/>
            <person name="Smit S."/>
            <person name="Geurts R."/>
        </authorList>
    </citation>
    <scope>NUCLEOTIDE SEQUENCE [LARGE SCALE GENOMIC DNA]</scope>
    <source>
        <strain evidence="3">cv. RG33-2</strain>
    </source>
</reference>
<dbReference type="Pfam" id="PF22936">
    <property type="entry name" value="Pol_BBD"/>
    <property type="match status" value="1"/>
</dbReference>
<dbReference type="Proteomes" id="UP000237000">
    <property type="component" value="Unassembled WGS sequence"/>
</dbReference>
<dbReference type="InterPro" id="IPR054722">
    <property type="entry name" value="PolX-like_BBD"/>
</dbReference>
<dbReference type="OrthoDB" id="1738167at2759"/>
<keyword evidence="3" id="KW-1185">Reference proteome</keyword>
<name>A0A2P5CES2_TREOI</name>
<evidence type="ECO:0000313" key="3">
    <source>
        <dbReference type="Proteomes" id="UP000237000"/>
    </source>
</evidence>
<dbReference type="AlphaFoldDB" id="A0A2P5CES2"/>